<dbReference type="InterPro" id="IPR051533">
    <property type="entry name" value="WaaL-like"/>
</dbReference>
<gene>
    <name evidence="7" type="ordered locus">Oter_1775</name>
</gene>
<feature type="transmembrane region" description="Helical" evidence="5">
    <location>
        <begin position="338"/>
        <end position="359"/>
    </location>
</feature>
<dbReference type="eggNOG" id="COG3307">
    <property type="taxonomic scope" value="Bacteria"/>
</dbReference>
<evidence type="ECO:0000256" key="1">
    <source>
        <dbReference type="ARBA" id="ARBA00004141"/>
    </source>
</evidence>
<feature type="transmembrane region" description="Helical" evidence="5">
    <location>
        <begin position="201"/>
        <end position="217"/>
    </location>
</feature>
<feature type="transmembrane region" description="Helical" evidence="5">
    <location>
        <begin position="132"/>
        <end position="155"/>
    </location>
</feature>
<protein>
    <recommendedName>
        <fullName evidence="6">O-antigen ligase-related domain-containing protein</fullName>
    </recommendedName>
</protein>
<dbReference type="RefSeq" id="WP_012374596.1">
    <property type="nucleotide sequence ID" value="NC_010571.1"/>
</dbReference>
<name>B1ZVX3_OPITP</name>
<dbReference type="STRING" id="452637.Oter_1775"/>
<feature type="transmembrane region" description="Helical" evidence="5">
    <location>
        <begin position="42"/>
        <end position="62"/>
    </location>
</feature>
<evidence type="ECO:0000313" key="8">
    <source>
        <dbReference type="Proteomes" id="UP000007013"/>
    </source>
</evidence>
<keyword evidence="8" id="KW-1185">Reference proteome</keyword>
<comment type="subcellular location">
    <subcellularLocation>
        <location evidence="1">Membrane</location>
        <topology evidence="1">Multi-pass membrane protein</topology>
    </subcellularLocation>
</comment>
<dbReference type="EMBL" id="CP001032">
    <property type="protein sequence ID" value="ACB75059.1"/>
    <property type="molecule type" value="Genomic_DNA"/>
</dbReference>
<evidence type="ECO:0000256" key="3">
    <source>
        <dbReference type="ARBA" id="ARBA00022989"/>
    </source>
</evidence>
<keyword evidence="3 5" id="KW-1133">Transmembrane helix</keyword>
<feature type="domain" description="O-antigen ligase-related" evidence="6">
    <location>
        <begin position="207"/>
        <end position="352"/>
    </location>
</feature>
<dbReference type="SUPFAM" id="SSF48452">
    <property type="entry name" value="TPR-like"/>
    <property type="match status" value="1"/>
</dbReference>
<evidence type="ECO:0000259" key="6">
    <source>
        <dbReference type="Pfam" id="PF04932"/>
    </source>
</evidence>
<accession>B1ZVX3</accession>
<dbReference type="KEGG" id="ote:Oter_1775"/>
<dbReference type="OrthoDB" id="194035at2"/>
<dbReference type="HOGENOM" id="CLU_399510_0_0_0"/>
<dbReference type="GO" id="GO:0016020">
    <property type="term" value="C:membrane"/>
    <property type="evidence" value="ECO:0007669"/>
    <property type="project" value="UniProtKB-SubCell"/>
</dbReference>
<reference evidence="7 8" key="1">
    <citation type="journal article" date="2011" name="J. Bacteriol.">
        <title>Genome sequence of the verrucomicrobium Opitutus terrae PB90-1, an abundant inhabitant of rice paddy soil ecosystems.</title>
        <authorList>
            <person name="van Passel M.W."/>
            <person name="Kant R."/>
            <person name="Palva A."/>
            <person name="Copeland A."/>
            <person name="Lucas S."/>
            <person name="Lapidus A."/>
            <person name="Glavina del Rio T."/>
            <person name="Pitluck S."/>
            <person name="Goltsman E."/>
            <person name="Clum A."/>
            <person name="Sun H."/>
            <person name="Schmutz J."/>
            <person name="Larimer F.W."/>
            <person name="Land M.L."/>
            <person name="Hauser L."/>
            <person name="Kyrpides N."/>
            <person name="Mikhailova N."/>
            <person name="Richardson P.P."/>
            <person name="Janssen P.H."/>
            <person name="de Vos W.M."/>
            <person name="Smidt H."/>
        </authorList>
    </citation>
    <scope>NUCLEOTIDE SEQUENCE [LARGE SCALE GENOMIC DNA]</scope>
    <source>
        <strain evidence="8">DSM 11246 / JCM 15787 / PB90-1</strain>
    </source>
</reference>
<feature type="transmembrane region" description="Helical" evidence="5">
    <location>
        <begin position="223"/>
        <end position="239"/>
    </location>
</feature>
<dbReference type="Pfam" id="PF04932">
    <property type="entry name" value="Wzy_C"/>
    <property type="match status" value="1"/>
</dbReference>
<feature type="transmembrane region" description="Helical" evidence="5">
    <location>
        <begin position="12"/>
        <end position="30"/>
    </location>
</feature>
<feature type="transmembrane region" description="Helical" evidence="5">
    <location>
        <begin position="99"/>
        <end position="120"/>
    </location>
</feature>
<keyword evidence="2 5" id="KW-0812">Transmembrane</keyword>
<feature type="transmembrane region" description="Helical" evidence="5">
    <location>
        <begin position="379"/>
        <end position="398"/>
    </location>
</feature>
<keyword evidence="4 5" id="KW-0472">Membrane</keyword>
<feature type="transmembrane region" description="Helical" evidence="5">
    <location>
        <begin position="433"/>
        <end position="450"/>
    </location>
</feature>
<dbReference type="InterPro" id="IPR007016">
    <property type="entry name" value="O-antigen_ligase-rel_domated"/>
</dbReference>
<proteinExistence type="predicted"/>
<evidence type="ECO:0000256" key="2">
    <source>
        <dbReference type="ARBA" id="ARBA00022692"/>
    </source>
</evidence>
<feature type="transmembrane region" description="Helical" evidence="5">
    <location>
        <begin position="404"/>
        <end position="421"/>
    </location>
</feature>
<dbReference type="eggNOG" id="COG0457">
    <property type="taxonomic scope" value="Bacteria"/>
</dbReference>
<dbReference type="InterPro" id="IPR011990">
    <property type="entry name" value="TPR-like_helical_dom_sf"/>
</dbReference>
<dbReference type="Gene3D" id="1.25.40.10">
    <property type="entry name" value="Tetratricopeptide repeat domain"/>
    <property type="match status" value="1"/>
</dbReference>
<evidence type="ECO:0000256" key="4">
    <source>
        <dbReference type="ARBA" id="ARBA00023136"/>
    </source>
</evidence>
<dbReference type="PANTHER" id="PTHR37422">
    <property type="entry name" value="TEICHURONIC ACID BIOSYNTHESIS PROTEIN TUAE"/>
    <property type="match status" value="1"/>
</dbReference>
<dbReference type="AlphaFoldDB" id="B1ZVX3"/>
<dbReference type="Proteomes" id="UP000007013">
    <property type="component" value="Chromosome"/>
</dbReference>
<sequence>MRFSRPTPAAALPNVVAGIGLTFLAVLTLVDRGATRAYATPWIWLFWFAHLAPFAGLMLRTLGTGPALVLPDRCWTWAAGGFAAVVLMSSLASPYRAPALLGALTPLASVAAFFFVYDWIAQNQAQNPARLLGALGGFAVAITLFSLVLWLADLLHTHRPIGNWLNHRNEHPLGHSNYTAGLALLCLPWLGALAWRTTGRARIAWIAALLLAVVMLVSSGSRGGWLGLVALGLMVLLLARLGWKRLTVWCALAIVIAGGLAFLHPRTRTLFLQPRGATENLSVSTVQRTAMLTAGTRMGCDRPVLGWGPATTPLAFPRYRGGLDGGAENVLQLHSTPIQLWADLGAGGLLAALALVVLFSCEVTRELRTPGPAMAGETVNLRSPAIIALTGYGVFALSDYQFDVPVFTLAVAALLAVLAPTSTGTTVRSATRLAGVVAALVLVIIGLLGARDPTPVLNCRALTLARDPAQEDTALALLTESLALNPDQEIAHFNLGWLLVVRDPGRAEQHFRAAARLVPDKGGVYFGLALAQLNQARGAGDDEISRALALEALNDPIFLTSPWWREVAIAPFRARTIAQLRAMMEAVAAQLAARGDARSRDADYLLALTDWLEGTGPLSAVLAHSHTAERVSYFAARPSRPDFAAAAIRTYRRERTGYPVLMRNLDLPPPVDLVDVQENMLATDELRFLFPAKGWLPGPLLLALLDARISAKP</sequence>
<feature type="transmembrane region" description="Helical" evidence="5">
    <location>
        <begin position="246"/>
        <end position="264"/>
    </location>
</feature>
<dbReference type="PANTHER" id="PTHR37422:SF23">
    <property type="entry name" value="TEICHURONIC ACID BIOSYNTHESIS PROTEIN TUAE"/>
    <property type="match status" value="1"/>
</dbReference>
<evidence type="ECO:0000256" key="5">
    <source>
        <dbReference type="SAM" id="Phobius"/>
    </source>
</evidence>
<feature type="transmembrane region" description="Helical" evidence="5">
    <location>
        <begin position="175"/>
        <end position="194"/>
    </location>
</feature>
<organism evidence="7 8">
    <name type="scientific">Opitutus terrae (strain DSM 11246 / JCM 15787 / PB90-1)</name>
    <dbReference type="NCBI Taxonomy" id="452637"/>
    <lineage>
        <taxon>Bacteria</taxon>
        <taxon>Pseudomonadati</taxon>
        <taxon>Verrucomicrobiota</taxon>
        <taxon>Opitutia</taxon>
        <taxon>Opitutales</taxon>
        <taxon>Opitutaceae</taxon>
        <taxon>Opitutus</taxon>
    </lineage>
</organism>
<evidence type="ECO:0000313" key="7">
    <source>
        <dbReference type="EMBL" id="ACB75059.1"/>
    </source>
</evidence>